<keyword evidence="3" id="KW-1185">Reference proteome</keyword>
<evidence type="ECO:0000313" key="3">
    <source>
        <dbReference type="Proteomes" id="UP001180536"/>
    </source>
</evidence>
<dbReference type="RefSeq" id="WP_310344569.1">
    <property type="nucleotide sequence ID" value="NZ_JAVDXQ010000003.1"/>
</dbReference>
<protein>
    <recommendedName>
        <fullName evidence="4">PEP-CTERM protein-sorting domain-containing protein</fullName>
    </recommendedName>
</protein>
<evidence type="ECO:0000313" key="2">
    <source>
        <dbReference type="EMBL" id="MDR7296931.1"/>
    </source>
</evidence>
<keyword evidence="1" id="KW-0732">Signal</keyword>
<accession>A0ABU1ZB61</accession>
<feature type="chain" id="PRO_5046432318" description="PEP-CTERM protein-sorting domain-containing protein" evidence="1">
    <location>
        <begin position="27"/>
        <end position="225"/>
    </location>
</feature>
<dbReference type="Proteomes" id="UP001180536">
    <property type="component" value="Unassembled WGS sequence"/>
</dbReference>
<gene>
    <name evidence="2" type="ORF">J2X16_002278</name>
</gene>
<sequence length="225" mass="23238">MSRIRLRLGQLFGGLCLALCSLTAQADFAADITVRLVAPGGLAFDTTPIDLSQTVAFADLASGVRAANLGGSGDVSDFMMNDERVFFSGNAIFIRAAAGDFTGGVSTTGYLGANGSPARYEISGLAITGQAITGFTAYAFDGFATSGFTGLQSPAVPASLVQLTSPGTLSFDLSSIVFVPRLGGQSGDYAEFRIDLMTTPVPEPATWLLLACGLLPLLLRRGHAP</sequence>
<dbReference type="EMBL" id="JAVDXQ010000003">
    <property type="protein sequence ID" value="MDR7296931.1"/>
    <property type="molecule type" value="Genomic_DNA"/>
</dbReference>
<organism evidence="2 3">
    <name type="scientific">Pelomonas aquatica</name>
    <dbReference type="NCBI Taxonomy" id="431058"/>
    <lineage>
        <taxon>Bacteria</taxon>
        <taxon>Pseudomonadati</taxon>
        <taxon>Pseudomonadota</taxon>
        <taxon>Betaproteobacteria</taxon>
        <taxon>Burkholderiales</taxon>
        <taxon>Sphaerotilaceae</taxon>
        <taxon>Roseateles</taxon>
    </lineage>
</organism>
<proteinExistence type="predicted"/>
<name>A0ABU1ZB61_9BURK</name>
<comment type="caution">
    <text evidence="2">The sequence shown here is derived from an EMBL/GenBank/DDBJ whole genome shotgun (WGS) entry which is preliminary data.</text>
</comment>
<feature type="signal peptide" evidence="1">
    <location>
        <begin position="1"/>
        <end position="26"/>
    </location>
</feature>
<evidence type="ECO:0000256" key="1">
    <source>
        <dbReference type="SAM" id="SignalP"/>
    </source>
</evidence>
<evidence type="ECO:0008006" key="4">
    <source>
        <dbReference type="Google" id="ProtNLM"/>
    </source>
</evidence>
<reference evidence="2 3" key="1">
    <citation type="submission" date="2023-07" db="EMBL/GenBank/DDBJ databases">
        <title>Sorghum-associated microbial communities from plants grown in Nebraska, USA.</title>
        <authorList>
            <person name="Schachtman D."/>
        </authorList>
    </citation>
    <scope>NUCLEOTIDE SEQUENCE [LARGE SCALE GENOMIC DNA]</scope>
    <source>
        <strain evidence="2 3">BE310</strain>
    </source>
</reference>